<feature type="compositionally biased region" description="Polar residues" evidence="1">
    <location>
        <begin position="320"/>
        <end position="329"/>
    </location>
</feature>
<feature type="compositionally biased region" description="Basic and acidic residues" evidence="1">
    <location>
        <begin position="330"/>
        <end position="341"/>
    </location>
</feature>
<feature type="compositionally biased region" description="Basic and acidic residues" evidence="1">
    <location>
        <begin position="348"/>
        <end position="358"/>
    </location>
</feature>
<evidence type="ECO:0000256" key="1">
    <source>
        <dbReference type="SAM" id="MobiDB-lite"/>
    </source>
</evidence>
<feature type="region of interest" description="Disordered" evidence="1">
    <location>
        <begin position="486"/>
        <end position="671"/>
    </location>
</feature>
<dbReference type="EMBL" id="JALJOT010000010">
    <property type="protein sequence ID" value="KAK9906865.1"/>
    <property type="molecule type" value="Genomic_DNA"/>
</dbReference>
<feature type="compositionally biased region" description="Polar residues" evidence="1">
    <location>
        <begin position="100"/>
        <end position="129"/>
    </location>
</feature>
<feature type="region of interest" description="Disordered" evidence="1">
    <location>
        <begin position="90"/>
        <end position="158"/>
    </location>
</feature>
<feature type="region of interest" description="Disordered" evidence="1">
    <location>
        <begin position="186"/>
        <end position="241"/>
    </location>
</feature>
<evidence type="ECO:0000313" key="2">
    <source>
        <dbReference type="EMBL" id="KAK9906865.1"/>
    </source>
</evidence>
<dbReference type="Proteomes" id="UP001491310">
    <property type="component" value="Unassembled WGS sequence"/>
</dbReference>
<proteinExistence type="predicted"/>
<feature type="compositionally biased region" description="Basic and acidic residues" evidence="1">
    <location>
        <begin position="807"/>
        <end position="819"/>
    </location>
</feature>
<feature type="compositionally biased region" description="Low complexity" evidence="1">
    <location>
        <begin position="749"/>
        <end position="766"/>
    </location>
</feature>
<feature type="compositionally biased region" description="Basic and acidic residues" evidence="1">
    <location>
        <begin position="544"/>
        <end position="554"/>
    </location>
</feature>
<protein>
    <submittedName>
        <fullName evidence="2">Uncharacterized protein</fullName>
    </submittedName>
</protein>
<feature type="compositionally biased region" description="Low complexity" evidence="1">
    <location>
        <begin position="496"/>
        <end position="514"/>
    </location>
</feature>
<organism evidence="2 3">
    <name type="scientific">Coccomyxa subellipsoidea</name>
    <dbReference type="NCBI Taxonomy" id="248742"/>
    <lineage>
        <taxon>Eukaryota</taxon>
        <taxon>Viridiplantae</taxon>
        <taxon>Chlorophyta</taxon>
        <taxon>core chlorophytes</taxon>
        <taxon>Trebouxiophyceae</taxon>
        <taxon>Trebouxiophyceae incertae sedis</taxon>
        <taxon>Coccomyxaceae</taxon>
        <taxon>Coccomyxa</taxon>
    </lineage>
</organism>
<name>A0ABR2YK63_9CHLO</name>
<sequence>MDGAETEGSPRALSEAASDNPAPALSSHTFPRQDSVAGGSKAFVPLRTEKTSFLVQQPSSKLWMEAVPMRVGTKATTTYRVFSNAFMEGRQQESRMGRSTARSGIPSIQSSSIMFKQPSWQPRSATMASSGPPPRQDTSRRGAPEPAIPRGIQPGPVQRQASFELKQYGHAVADRMMQRGYVVRPRREDLTSESQELAVSAASTADMHRQASASISASRRHDSGSPPGALSEAATKKAAATMDQERQLAALLSMPELSSASLLSSAEAQGSSNLIYILKTLQDHGGMNPQRLLQQLQAAMKDSPMQQALLMHMLQESLAAPSQAQTQAPKRQESEVRDRDRERHRRQSLQERYKEPDRPAAPTRHADLAATQQRPTPKRISHEEMEASMRRMSSDTEQLAAPSRGLKSASLSRLSREPAPEPARHSRAPPLLGQPAEERAAQWPVAAPQPHQPSATLPRLVFKDATAPSEQQKRLNPFEGLRMQQYKAAAKEADAAARPARPAAAHATESPASTDAGREPAQQAAGPVPPSTAEPVGMQPAAARPKEDNLREAAKMLLCLNSTEPVARGEQTPPQDGDSVPATAAASAEAPAAADEPAEAGNTATVSPLQALVQDIMQQQKQRAQESALAKLPSGLSRVERRGGDRQAALASDEEAFPAPAPAPGRKRMPRMMGLNSVRDTRGPAAMEEVGPMRDPSGSRLNVLGFAVPSAPRTGHIARDPAQPHVELPPPTRYPGYGAVQEGSRRRPSGSMGESSGGRSEPGGPSALSGASAERRISHSLSGRRVTRPILHESSVDFSEESSGEVHSTDSESWDTSKEPRHRRRRRKR</sequence>
<feature type="compositionally biased region" description="Polar residues" evidence="1">
    <location>
        <begin position="192"/>
        <end position="203"/>
    </location>
</feature>
<feature type="compositionally biased region" description="Basic residues" evidence="1">
    <location>
        <begin position="820"/>
        <end position="829"/>
    </location>
</feature>
<evidence type="ECO:0000313" key="3">
    <source>
        <dbReference type="Proteomes" id="UP001491310"/>
    </source>
</evidence>
<accession>A0ABR2YK63</accession>
<feature type="region of interest" description="Disordered" evidence="1">
    <location>
        <begin position="1"/>
        <end position="37"/>
    </location>
</feature>
<feature type="compositionally biased region" description="Basic and acidic residues" evidence="1">
    <location>
        <begin position="414"/>
        <end position="424"/>
    </location>
</feature>
<gene>
    <name evidence="2" type="ORF">WJX75_009366</name>
</gene>
<feature type="compositionally biased region" description="Low complexity" evidence="1">
    <location>
        <begin position="581"/>
        <end position="595"/>
    </location>
</feature>
<feature type="region of interest" description="Disordered" evidence="1">
    <location>
        <begin position="687"/>
        <end position="829"/>
    </location>
</feature>
<comment type="caution">
    <text evidence="2">The sequence shown here is derived from an EMBL/GenBank/DDBJ whole genome shotgun (WGS) entry which is preliminary data.</text>
</comment>
<reference evidence="2 3" key="1">
    <citation type="journal article" date="2024" name="Nat. Commun.">
        <title>Phylogenomics reveals the evolutionary origins of lichenization in chlorophyte algae.</title>
        <authorList>
            <person name="Puginier C."/>
            <person name="Libourel C."/>
            <person name="Otte J."/>
            <person name="Skaloud P."/>
            <person name="Haon M."/>
            <person name="Grisel S."/>
            <person name="Petersen M."/>
            <person name="Berrin J.G."/>
            <person name="Delaux P.M."/>
            <person name="Dal Grande F."/>
            <person name="Keller J."/>
        </authorList>
    </citation>
    <scope>NUCLEOTIDE SEQUENCE [LARGE SCALE GENOMIC DNA]</scope>
    <source>
        <strain evidence="2 3">SAG 216-7</strain>
    </source>
</reference>
<keyword evidence="3" id="KW-1185">Reference proteome</keyword>
<feature type="compositionally biased region" description="Basic and acidic residues" evidence="1">
    <location>
        <begin position="380"/>
        <end position="394"/>
    </location>
</feature>
<feature type="region of interest" description="Disordered" evidence="1">
    <location>
        <begin position="319"/>
        <end position="456"/>
    </location>
</feature>